<sequence>MTSKTKANLYACAVALYQIEQEKLSSEKKDGLRVSCDRVIKEYQASVKKANLNITLNHITLQNLYNGGTSIQEFNRAKRWLTSKDKEEVVHCIIVSSDWGILLSYNCIEEHVNAICSARLGKLFPPSGVGRRFVHHLVERNSDWLHVYRAKGLDTLHGQAVNPTVHEKWCELVEETASGR</sequence>
<proteinExistence type="predicted"/>
<evidence type="ECO:0000313" key="2">
    <source>
        <dbReference type="Proteomes" id="UP000307440"/>
    </source>
</evidence>
<protein>
    <submittedName>
        <fullName evidence="1">Uncharacterized protein</fullName>
    </submittedName>
</protein>
<dbReference type="AlphaFoldDB" id="A0A5C3KI86"/>
<name>A0A5C3KI86_COPMA</name>
<dbReference type="OrthoDB" id="2668963at2759"/>
<evidence type="ECO:0000313" key="1">
    <source>
        <dbReference type="EMBL" id="TFK19840.1"/>
    </source>
</evidence>
<reference evidence="1 2" key="1">
    <citation type="journal article" date="2019" name="Nat. Ecol. Evol.">
        <title>Megaphylogeny resolves global patterns of mushroom evolution.</title>
        <authorList>
            <person name="Varga T."/>
            <person name="Krizsan K."/>
            <person name="Foldi C."/>
            <person name="Dima B."/>
            <person name="Sanchez-Garcia M."/>
            <person name="Sanchez-Ramirez S."/>
            <person name="Szollosi G.J."/>
            <person name="Szarkandi J.G."/>
            <person name="Papp V."/>
            <person name="Albert L."/>
            <person name="Andreopoulos W."/>
            <person name="Angelini C."/>
            <person name="Antonin V."/>
            <person name="Barry K.W."/>
            <person name="Bougher N.L."/>
            <person name="Buchanan P."/>
            <person name="Buyck B."/>
            <person name="Bense V."/>
            <person name="Catcheside P."/>
            <person name="Chovatia M."/>
            <person name="Cooper J."/>
            <person name="Damon W."/>
            <person name="Desjardin D."/>
            <person name="Finy P."/>
            <person name="Geml J."/>
            <person name="Haridas S."/>
            <person name="Hughes K."/>
            <person name="Justo A."/>
            <person name="Karasinski D."/>
            <person name="Kautmanova I."/>
            <person name="Kiss B."/>
            <person name="Kocsube S."/>
            <person name="Kotiranta H."/>
            <person name="LaButti K.M."/>
            <person name="Lechner B.E."/>
            <person name="Liimatainen K."/>
            <person name="Lipzen A."/>
            <person name="Lukacs Z."/>
            <person name="Mihaltcheva S."/>
            <person name="Morgado L.N."/>
            <person name="Niskanen T."/>
            <person name="Noordeloos M.E."/>
            <person name="Ohm R.A."/>
            <person name="Ortiz-Santana B."/>
            <person name="Ovrebo C."/>
            <person name="Racz N."/>
            <person name="Riley R."/>
            <person name="Savchenko A."/>
            <person name="Shiryaev A."/>
            <person name="Soop K."/>
            <person name="Spirin V."/>
            <person name="Szebenyi C."/>
            <person name="Tomsovsky M."/>
            <person name="Tulloss R.E."/>
            <person name="Uehling J."/>
            <person name="Grigoriev I.V."/>
            <person name="Vagvolgyi C."/>
            <person name="Papp T."/>
            <person name="Martin F.M."/>
            <person name="Miettinen O."/>
            <person name="Hibbett D.S."/>
            <person name="Nagy L.G."/>
        </authorList>
    </citation>
    <scope>NUCLEOTIDE SEQUENCE [LARGE SCALE GENOMIC DNA]</scope>
    <source>
        <strain evidence="1 2">CBS 121175</strain>
    </source>
</reference>
<gene>
    <name evidence="1" type="ORF">FA15DRAFT_600804</name>
</gene>
<dbReference type="EMBL" id="ML210323">
    <property type="protein sequence ID" value="TFK19840.1"/>
    <property type="molecule type" value="Genomic_DNA"/>
</dbReference>
<dbReference type="Proteomes" id="UP000307440">
    <property type="component" value="Unassembled WGS sequence"/>
</dbReference>
<organism evidence="1 2">
    <name type="scientific">Coprinopsis marcescibilis</name>
    <name type="common">Agaric fungus</name>
    <name type="synonym">Psathyrella marcescibilis</name>
    <dbReference type="NCBI Taxonomy" id="230819"/>
    <lineage>
        <taxon>Eukaryota</taxon>
        <taxon>Fungi</taxon>
        <taxon>Dikarya</taxon>
        <taxon>Basidiomycota</taxon>
        <taxon>Agaricomycotina</taxon>
        <taxon>Agaricomycetes</taxon>
        <taxon>Agaricomycetidae</taxon>
        <taxon>Agaricales</taxon>
        <taxon>Agaricineae</taxon>
        <taxon>Psathyrellaceae</taxon>
        <taxon>Coprinopsis</taxon>
    </lineage>
</organism>
<keyword evidence="2" id="KW-1185">Reference proteome</keyword>
<accession>A0A5C3KI86</accession>
<dbReference type="STRING" id="230819.A0A5C3KI86"/>